<accession>A0A699RPG5</accession>
<feature type="non-terminal residue" evidence="2">
    <location>
        <position position="1"/>
    </location>
</feature>
<comment type="caution">
    <text evidence="2">The sequence shown here is derived from an EMBL/GenBank/DDBJ whole genome shotgun (WGS) entry which is preliminary data.</text>
</comment>
<gene>
    <name evidence="2" type="ORF">Tci_857862</name>
</gene>
<proteinExistence type="predicted"/>
<feature type="compositionally biased region" description="Basic and acidic residues" evidence="1">
    <location>
        <begin position="38"/>
        <end position="64"/>
    </location>
</feature>
<feature type="non-terminal residue" evidence="2">
    <location>
        <position position="89"/>
    </location>
</feature>
<organism evidence="2">
    <name type="scientific">Tanacetum cinerariifolium</name>
    <name type="common">Dalmatian daisy</name>
    <name type="synonym">Chrysanthemum cinerariifolium</name>
    <dbReference type="NCBI Taxonomy" id="118510"/>
    <lineage>
        <taxon>Eukaryota</taxon>
        <taxon>Viridiplantae</taxon>
        <taxon>Streptophyta</taxon>
        <taxon>Embryophyta</taxon>
        <taxon>Tracheophyta</taxon>
        <taxon>Spermatophyta</taxon>
        <taxon>Magnoliopsida</taxon>
        <taxon>eudicotyledons</taxon>
        <taxon>Gunneridae</taxon>
        <taxon>Pentapetalae</taxon>
        <taxon>asterids</taxon>
        <taxon>campanulids</taxon>
        <taxon>Asterales</taxon>
        <taxon>Asteraceae</taxon>
        <taxon>Asteroideae</taxon>
        <taxon>Anthemideae</taxon>
        <taxon>Anthemidinae</taxon>
        <taxon>Tanacetum</taxon>
    </lineage>
</organism>
<evidence type="ECO:0000256" key="1">
    <source>
        <dbReference type="SAM" id="MobiDB-lite"/>
    </source>
</evidence>
<feature type="compositionally biased region" description="Polar residues" evidence="1">
    <location>
        <begin position="27"/>
        <end position="37"/>
    </location>
</feature>
<dbReference type="EMBL" id="BKCJ011102336">
    <property type="protein sequence ID" value="GFC85892.1"/>
    <property type="molecule type" value="Genomic_DNA"/>
</dbReference>
<protein>
    <submittedName>
        <fullName evidence="2">Uncharacterized protein</fullName>
    </submittedName>
</protein>
<feature type="region of interest" description="Disordered" evidence="1">
    <location>
        <begin position="1"/>
        <end position="65"/>
    </location>
</feature>
<feature type="compositionally biased region" description="Acidic residues" evidence="1">
    <location>
        <begin position="1"/>
        <end position="10"/>
    </location>
</feature>
<reference evidence="2" key="1">
    <citation type="journal article" date="2019" name="Sci. Rep.">
        <title>Draft genome of Tanacetum cinerariifolium, the natural source of mosquito coil.</title>
        <authorList>
            <person name="Yamashiro T."/>
            <person name="Shiraishi A."/>
            <person name="Satake H."/>
            <person name="Nakayama K."/>
        </authorList>
    </citation>
    <scope>NUCLEOTIDE SEQUENCE</scope>
</reference>
<name>A0A699RPG5_TANCI</name>
<dbReference type="AlphaFoldDB" id="A0A699RPG5"/>
<evidence type="ECO:0000313" key="2">
    <source>
        <dbReference type="EMBL" id="GFC85892.1"/>
    </source>
</evidence>
<feature type="compositionally biased region" description="Basic and acidic residues" evidence="1">
    <location>
        <begin position="11"/>
        <end position="25"/>
    </location>
</feature>
<sequence length="89" mass="9864">NPQNIDEDAAFDGKEPKLDEKKPESEVNVSPISSAQSRKQDDKTKRENKGKSHVESFTRNRDLSTEFEDCSDNSINEVNAVGTLVPTIG</sequence>